<dbReference type="InterPro" id="IPR009057">
    <property type="entry name" value="Homeodomain-like_sf"/>
</dbReference>
<dbReference type="Pfam" id="PF14278">
    <property type="entry name" value="TetR_C_8"/>
    <property type="match status" value="1"/>
</dbReference>
<dbReference type="InterPro" id="IPR001647">
    <property type="entry name" value="HTH_TetR"/>
</dbReference>
<evidence type="ECO:0000259" key="2">
    <source>
        <dbReference type="PROSITE" id="PS50977"/>
    </source>
</evidence>
<organism evidence="3">
    <name type="scientific">bioreactor metagenome</name>
    <dbReference type="NCBI Taxonomy" id="1076179"/>
    <lineage>
        <taxon>unclassified sequences</taxon>
        <taxon>metagenomes</taxon>
        <taxon>ecological metagenomes</taxon>
    </lineage>
</organism>
<dbReference type="PROSITE" id="PS50977">
    <property type="entry name" value="HTH_TETR_2"/>
    <property type="match status" value="1"/>
</dbReference>
<evidence type="ECO:0000313" key="3">
    <source>
        <dbReference type="EMBL" id="MPN01388.1"/>
    </source>
</evidence>
<dbReference type="EMBL" id="VSSQ01047406">
    <property type="protein sequence ID" value="MPN01388.1"/>
    <property type="molecule type" value="Genomic_DNA"/>
</dbReference>
<name>A0A645EHA3_9ZZZZ</name>
<dbReference type="PANTHER" id="PTHR43479:SF7">
    <property type="entry name" value="TETR-FAMILY TRANSCRIPTIONAL REGULATOR"/>
    <property type="match status" value="1"/>
</dbReference>
<comment type="caution">
    <text evidence="3">The sequence shown here is derived from an EMBL/GenBank/DDBJ whole genome shotgun (WGS) entry which is preliminary data.</text>
</comment>
<protein>
    <recommendedName>
        <fullName evidence="2">HTH tetR-type domain-containing protein</fullName>
    </recommendedName>
</protein>
<accession>A0A645EHA3</accession>
<dbReference type="AlphaFoldDB" id="A0A645EHA3"/>
<dbReference type="SUPFAM" id="SSF46689">
    <property type="entry name" value="Homeodomain-like"/>
    <property type="match status" value="1"/>
</dbReference>
<evidence type="ECO:0000256" key="1">
    <source>
        <dbReference type="ARBA" id="ARBA00023125"/>
    </source>
</evidence>
<dbReference type="InterPro" id="IPR039532">
    <property type="entry name" value="TetR_C_Firmicutes"/>
</dbReference>
<dbReference type="Gene3D" id="1.10.357.10">
    <property type="entry name" value="Tetracycline Repressor, domain 2"/>
    <property type="match status" value="1"/>
</dbReference>
<keyword evidence="1" id="KW-0238">DNA-binding</keyword>
<dbReference type="PANTHER" id="PTHR43479">
    <property type="entry name" value="ACREF/ENVCD OPERON REPRESSOR-RELATED"/>
    <property type="match status" value="1"/>
</dbReference>
<gene>
    <name evidence="3" type="ORF">SDC9_148597</name>
</gene>
<reference evidence="3" key="1">
    <citation type="submission" date="2019-08" db="EMBL/GenBank/DDBJ databases">
        <authorList>
            <person name="Kucharzyk K."/>
            <person name="Murdoch R.W."/>
            <person name="Higgins S."/>
            <person name="Loffler F."/>
        </authorList>
    </citation>
    <scope>NUCLEOTIDE SEQUENCE</scope>
</reference>
<dbReference type="GO" id="GO:0003677">
    <property type="term" value="F:DNA binding"/>
    <property type="evidence" value="ECO:0007669"/>
    <property type="project" value="UniProtKB-KW"/>
</dbReference>
<sequence>MILVYSTYKNYSTDNMNQYVGFYKGAVMAKYKEISIQTRQNLIDAFWELYCEKRIEKITVREITTKAGYNRSTFYQYFNDVYDVLEQIEESLLPNIEEMPPLLPTVYNESVPIDSFIKLYSSSSKYYTVLLGDNGDPAFAGKMKNGIKAKLLEQLEANESTMEIDYTLEYMLSAMIGILTYWFKNNENMSKEDLVKLMYELMNSEGINKLVTKLKL</sequence>
<proteinExistence type="predicted"/>
<dbReference type="InterPro" id="IPR050624">
    <property type="entry name" value="HTH-type_Tx_Regulator"/>
</dbReference>
<feature type="domain" description="HTH tetR-type" evidence="2">
    <location>
        <begin position="36"/>
        <end position="96"/>
    </location>
</feature>